<dbReference type="SMART" id="SM01043">
    <property type="entry name" value="BTAD"/>
    <property type="match status" value="1"/>
</dbReference>
<evidence type="ECO:0000256" key="2">
    <source>
        <dbReference type="SAM" id="MobiDB-lite"/>
    </source>
</evidence>
<dbReference type="InterPro" id="IPR016032">
    <property type="entry name" value="Sig_transdc_resp-reg_C-effctor"/>
</dbReference>
<gene>
    <name evidence="4" type="ORF">OEZ60_05525</name>
</gene>
<dbReference type="SUPFAM" id="SSF48452">
    <property type="entry name" value="TPR-like"/>
    <property type="match status" value="2"/>
</dbReference>
<feature type="region of interest" description="Disordered" evidence="2">
    <location>
        <begin position="648"/>
        <end position="668"/>
    </location>
</feature>
<feature type="compositionally biased region" description="Polar residues" evidence="2">
    <location>
        <begin position="655"/>
        <end position="668"/>
    </location>
</feature>
<dbReference type="InterPro" id="IPR036388">
    <property type="entry name" value="WH-like_DNA-bd_sf"/>
</dbReference>
<dbReference type="InterPro" id="IPR051677">
    <property type="entry name" value="AfsR-DnrI-RedD_regulator"/>
</dbReference>
<dbReference type="SMART" id="SM00028">
    <property type="entry name" value="TPR"/>
    <property type="match status" value="3"/>
</dbReference>
<dbReference type="Pfam" id="PF03704">
    <property type="entry name" value="BTAD"/>
    <property type="match status" value="1"/>
</dbReference>
<evidence type="ECO:0000313" key="5">
    <source>
        <dbReference type="Proteomes" id="UP001209535"/>
    </source>
</evidence>
<evidence type="ECO:0000256" key="1">
    <source>
        <dbReference type="PROSITE-ProRule" id="PRU00339"/>
    </source>
</evidence>
<name>A0ABT2X1D0_9RHOB</name>
<proteinExistence type="predicted"/>
<keyword evidence="5" id="KW-1185">Reference proteome</keyword>
<sequence length="668" mass="73391">MAEARLTLLGGFSLRDARGTTCEIPGAKPVGLLAVLALAPDGRLGHDQIAALLWSDRAAPQARDSLKHALADLRRRLAAAGLDALEVDRQSVRLDLNRIAVDAGEFKALAGAADPQAKSRALELYGGELLHGVSVRDPAFDDWLRQERATYATLAESTAALLLADAEAEADDAAVREAATRLLGLDPLREDAVRALMRLHAEAGERAAALRCLEELRERLAADLQIEPSSETEALGTAIRESRIAASVAPAGLPLPDRPSIAVLPFHTLQNDQDQAYFADGVVEDLINALSRYRWFFVINRNSSFAFRNSEMPIAEIGQKLGVRYVATGSLRRAGSRIRLSAALIEADTGIQLWGDHYDRDLTDIFVIQDELTRRIVGAIEPELLVGESRRALDRSAGQLAAYDCHMKGMWFHNRQQDAEDFAQALHWQRRAIELDPGLARAYMVLARALYARSLFGFSDDIARDRAELMAAAEKAVSLEEGDGYSHYAMSLACLMDERPVEALAAAERAADLNPNLALAQNALGWTRIANGRFAEALDPLETALRLSPRDPLTYLFLSRIGLAHYHLRDYGRALEFSRKAFALRRQPFIALVILASLGQLGSPEVEPVRQQLAALAPAGDRDYWRLLFVYSDPADEDHLRDGLRKAGLDAFPEPSQSRNAPSAQIRR</sequence>
<dbReference type="Gene3D" id="1.10.10.10">
    <property type="entry name" value="Winged helix-like DNA-binding domain superfamily/Winged helix DNA-binding domain"/>
    <property type="match status" value="1"/>
</dbReference>
<dbReference type="RefSeq" id="WP_263334013.1">
    <property type="nucleotide sequence ID" value="NZ_JAOVQO010000004.1"/>
</dbReference>
<dbReference type="InterPro" id="IPR005158">
    <property type="entry name" value="BTAD"/>
</dbReference>
<organism evidence="4 5">
    <name type="scientific">Albidovulum salinarum</name>
    <dbReference type="NCBI Taxonomy" id="2984153"/>
    <lineage>
        <taxon>Bacteria</taxon>
        <taxon>Pseudomonadati</taxon>
        <taxon>Pseudomonadota</taxon>
        <taxon>Alphaproteobacteria</taxon>
        <taxon>Rhodobacterales</taxon>
        <taxon>Paracoccaceae</taxon>
        <taxon>Albidovulum</taxon>
    </lineage>
</organism>
<evidence type="ECO:0000259" key="3">
    <source>
        <dbReference type="SMART" id="SM01043"/>
    </source>
</evidence>
<dbReference type="Gene3D" id="1.25.40.10">
    <property type="entry name" value="Tetratricopeptide repeat domain"/>
    <property type="match status" value="2"/>
</dbReference>
<feature type="repeat" description="TPR" evidence="1">
    <location>
        <begin position="518"/>
        <end position="551"/>
    </location>
</feature>
<keyword evidence="1" id="KW-0802">TPR repeat</keyword>
<evidence type="ECO:0000313" key="4">
    <source>
        <dbReference type="EMBL" id="MCU9847460.1"/>
    </source>
</evidence>
<dbReference type="Proteomes" id="UP001209535">
    <property type="component" value="Unassembled WGS sequence"/>
</dbReference>
<dbReference type="SUPFAM" id="SSF46894">
    <property type="entry name" value="C-terminal effector domain of the bipartite response regulators"/>
    <property type="match status" value="1"/>
</dbReference>
<reference evidence="4 5" key="1">
    <citation type="submission" date="2022-10" db="EMBL/GenBank/DDBJ databases">
        <title>Defluviimonas sp. nov., isolated from ocean surface sediments.</title>
        <authorList>
            <person name="He W."/>
            <person name="Wang L."/>
            <person name="Zhang D.-F."/>
        </authorList>
    </citation>
    <scope>NUCLEOTIDE SEQUENCE [LARGE SCALE GENOMIC DNA]</scope>
    <source>
        <strain evidence="4 5">WL0024</strain>
    </source>
</reference>
<dbReference type="Gene3D" id="3.40.50.10070">
    <property type="entry name" value="TolB, N-terminal domain"/>
    <property type="match status" value="1"/>
</dbReference>
<dbReference type="InterPro" id="IPR019734">
    <property type="entry name" value="TPR_rpt"/>
</dbReference>
<dbReference type="InterPro" id="IPR011990">
    <property type="entry name" value="TPR-like_helical_dom_sf"/>
</dbReference>
<accession>A0ABT2X1D0</accession>
<protein>
    <submittedName>
        <fullName evidence="4">Tetratricopeptide repeat protein</fullName>
    </submittedName>
</protein>
<dbReference type="EMBL" id="JAOVQO010000004">
    <property type="protein sequence ID" value="MCU9847460.1"/>
    <property type="molecule type" value="Genomic_DNA"/>
</dbReference>
<dbReference type="PANTHER" id="PTHR35807">
    <property type="entry name" value="TRANSCRIPTIONAL REGULATOR REDD-RELATED"/>
    <property type="match status" value="1"/>
</dbReference>
<feature type="domain" description="Bacterial transcriptional activator" evidence="3">
    <location>
        <begin position="101"/>
        <end position="240"/>
    </location>
</feature>
<dbReference type="PROSITE" id="PS50005">
    <property type="entry name" value="TPR"/>
    <property type="match status" value="1"/>
</dbReference>
<comment type="caution">
    <text evidence="4">The sequence shown here is derived from an EMBL/GenBank/DDBJ whole genome shotgun (WGS) entry which is preliminary data.</text>
</comment>